<dbReference type="Pfam" id="PF13561">
    <property type="entry name" value="adh_short_C2"/>
    <property type="match status" value="1"/>
</dbReference>
<dbReference type="CDD" id="cd05233">
    <property type="entry name" value="SDR_c"/>
    <property type="match status" value="1"/>
</dbReference>
<dbReference type="OrthoDB" id="498125at2759"/>
<dbReference type="EMBL" id="LVKK01000176">
    <property type="protein sequence ID" value="OAG34160.1"/>
    <property type="molecule type" value="Genomic_DNA"/>
</dbReference>
<dbReference type="FunFam" id="3.40.50.720:FF:000084">
    <property type="entry name" value="Short-chain dehydrogenase reductase"/>
    <property type="match status" value="1"/>
</dbReference>
<gene>
    <name evidence="4" type="ORF">AYO21_11692</name>
</gene>
<evidence type="ECO:0000313" key="4">
    <source>
        <dbReference type="EMBL" id="OAG34160.1"/>
    </source>
</evidence>
<dbReference type="InterPro" id="IPR002347">
    <property type="entry name" value="SDR_fam"/>
</dbReference>
<proteinExistence type="inferred from homology"/>
<evidence type="ECO:0000313" key="5">
    <source>
        <dbReference type="Proteomes" id="UP000077002"/>
    </source>
</evidence>
<keyword evidence="2" id="KW-0521">NADP</keyword>
<dbReference type="PROSITE" id="PS00061">
    <property type="entry name" value="ADH_SHORT"/>
    <property type="match status" value="1"/>
</dbReference>
<sequence>MATSTFTSTSTHNRPRPAFQDEPIPIYPDLPGKVAIVTGIGQFGDPAVEDNWGNGAAAAFALARSGVKVFGCDVDLAAAERTKRRIEKHVPGAVVDVAVADATDSASIEAFVRAVTQRHNGRVDILVNNVGGAHRGGPVEMPEELWDQELTLNLKSVYLMCHFVLPVLTAQPAGGAVINIGSIAGLRYIGKPQAAYAAAKAGVHMFTKHTAVYYADKGVRINVVVPGLISTPLVSRIAEYYGGDYDEFVRTRNAQVPTGEMGTSADVANAILFLASSVASRHMTGQELVIDGGMTSSTGSVNSGMAEK</sequence>
<dbReference type="PANTHER" id="PTHR42760">
    <property type="entry name" value="SHORT-CHAIN DEHYDROGENASES/REDUCTASES FAMILY MEMBER"/>
    <property type="match status" value="1"/>
</dbReference>
<dbReference type="RefSeq" id="XP_022506112.1">
    <property type="nucleotide sequence ID" value="XM_022661576.1"/>
</dbReference>
<dbReference type="GO" id="GO:0016616">
    <property type="term" value="F:oxidoreductase activity, acting on the CH-OH group of donors, NAD or NADP as acceptor"/>
    <property type="evidence" value="ECO:0007669"/>
    <property type="project" value="TreeGrafter"/>
</dbReference>
<keyword evidence="5" id="KW-1185">Reference proteome</keyword>
<comment type="caution">
    <text evidence="4">The sequence shown here is derived from an EMBL/GenBank/DDBJ whole genome shotgun (WGS) entry which is preliminary data.</text>
</comment>
<protein>
    <submittedName>
        <fullName evidence="4">Uncharacterized protein</fullName>
    </submittedName>
</protein>
<dbReference type="PRINTS" id="PR00080">
    <property type="entry name" value="SDRFAMILY"/>
</dbReference>
<comment type="similarity">
    <text evidence="1">Belongs to the short-chain dehydrogenases/reductases (SDR) family.</text>
</comment>
<dbReference type="AlphaFoldDB" id="A0A177ES71"/>
<dbReference type="PRINTS" id="PR00081">
    <property type="entry name" value="GDHRDH"/>
</dbReference>
<dbReference type="GeneID" id="34606780"/>
<feature type="region of interest" description="Disordered" evidence="3">
    <location>
        <begin position="1"/>
        <end position="23"/>
    </location>
</feature>
<dbReference type="Gene3D" id="3.40.50.720">
    <property type="entry name" value="NAD(P)-binding Rossmann-like Domain"/>
    <property type="match status" value="1"/>
</dbReference>
<dbReference type="InterPro" id="IPR020904">
    <property type="entry name" value="Sc_DH/Rdtase_CS"/>
</dbReference>
<reference evidence="4 5" key="1">
    <citation type="submission" date="2016-03" db="EMBL/GenBank/DDBJ databases">
        <title>Draft genome sequence of the Fonsecaea monophora CBS 269.37.</title>
        <authorList>
            <person name="Bombassaro A."/>
            <person name="Vinicius W.A."/>
            <person name="De Hoog S."/>
            <person name="Sun J."/>
            <person name="Souza E.M."/>
            <person name="Raittz R.T."/>
            <person name="Costa F."/>
            <person name="Leao A.C."/>
            <person name="Tadra-Sfeir M.Z."/>
            <person name="Baura V."/>
            <person name="Balsanelli E."/>
            <person name="Pedrosa F.O."/>
            <person name="Moreno L.F."/>
            <person name="Steffens M.B."/>
            <person name="Xi L."/>
            <person name="Bocca A.L."/>
            <person name="Felipe M.S."/>
            <person name="Teixeira M."/>
            <person name="Telles Filho F.Q."/>
            <person name="Azevedo C.M."/>
            <person name="Gomes R."/>
            <person name="Vicente V.A."/>
        </authorList>
    </citation>
    <scope>NUCLEOTIDE SEQUENCE [LARGE SCALE GENOMIC DNA]</scope>
    <source>
        <strain evidence="4 5">CBS 269.37</strain>
    </source>
</reference>
<accession>A0A177ES71</accession>
<dbReference type="InterPro" id="IPR036291">
    <property type="entry name" value="NAD(P)-bd_dom_sf"/>
</dbReference>
<evidence type="ECO:0000256" key="3">
    <source>
        <dbReference type="SAM" id="MobiDB-lite"/>
    </source>
</evidence>
<dbReference type="SUPFAM" id="SSF51735">
    <property type="entry name" value="NAD(P)-binding Rossmann-fold domains"/>
    <property type="match status" value="1"/>
</dbReference>
<organism evidence="4 5">
    <name type="scientific">Fonsecaea monophora</name>
    <dbReference type="NCBI Taxonomy" id="254056"/>
    <lineage>
        <taxon>Eukaryota</taxon>
        <taxon>Fungi</taxon>
        <taxon>Dikarya</taxon>
        <taxon>Ascomycota</taxon>
        <taxon>Pezizomycotina</taxon>
        <taxon>Eurotiomycetes</taxon>
        <taxon>Chaetothyriomycetidae</taxon>
        <taxon>Chaetothyriales</taxon>
        <taxon>Herpotrichiellaceae</taxon>
        <taxon>Fonsecaea</taxon>
    </lineage>
</organism>
<name>A0A177ES71_9EURO</name>
<feature type="compositionally biased region" description="Polar residues" evidence="3">
    <location>
        <begin position="1"/>
        <end position="12"/>
    </location>
</feature>
<evidence type="ECO:0000256" key="1">
    <source>
        <dbReference type="ARBA" id="ARBA00006484"/>
    </source>
</evidence>
<evidence type="ECO:0000256" key="2">
    <source>
        <dbReference type="ARBA" id="ARBA00022857"/>
    </source>
</evidence>
<dbReference type="Proteomes" id="UP000077002">
    <property type="component" value="Unassembled WGS sequence"/>
</dbReference>